<feature type="domain" description="Chemokine interleukin-8-like" evidence="4">
    <location>
        <begin position="54"/>
        <end position="104"/>
    </location>
</feature>
<keyword evidence="3" id="KW-0732">Signal</keyword>
<keyword evidence="2" id="KW-0812">Transmembrane</keyword>
<keyword evidence="2" id="KW-0472">Membrane</keyword>
<dbReference type="GO" id="GO:0008009">
    <property type="term" value="F:chemokine activity"/>
    <property type="evidence" value="ECO:0007669"/>
    <property type="project" value="InterPro"/>
</dbReference>
<protein>
    <recommendedName>
        <fullName evidence="4">Chemokine interleukin-8-like domain-containing protein</fullName>
    </recommendedName>
</protein>
<dbReference type="AlphaFoldDB" id="A0A8B9GUD2"/>
<organism evidence="5 6">
    <name type="scientific">Astyanax mexicanus</name>
    <name type="common">Blind cave fish</name>
    <name type="synonym">Astyanax fasciatus mexicanus</name>
    <dbReference type="NCBI Taxonomy" id="7994"/>
    <lineage>
        <taxon>Eukaryota</taxon>
        <taxon>Metazoa</taxon>
        <taxon>Chordata</taxon>
        <taxon>Craniata</taxon>
        <taxon>Vertebrata</taxon>
        <taxon>Euteleostomi</taxon>
        <taxon>Actinopterygii</taxon>
        <taxon>Neopterygii</taxon>
        <taxon>Teleostei</taxon>
        <taxon>Ostariophysi</taxon>
        <taxon>Characiformes</taxon>
        <taxon>Characoidei</taxon>
        <taxon>Acestrorhamphidae</taxon>
        <taxon>Acestrorhamphinae</taxon>
        <taxon>Astyanax</taxon>
    </lineage>
</organism>
<feature type="chain" id="PRO_5034709217" description="Chemokine interleukin-8-like domain-containing protein" evidence="3">
    <location>
        <begin position="22"/>
        <end position="125"/>
    </location>
</feature>
<dbReference type="Ensembl" id="ENSAMXT00005004531.1">
    <property type="protein sequence ID" value="ENSAMXP00005003974.1"/>
    <property type="gene ID" value="ENSAMXG00005002461.1"/>
</dbReference>
<feature type="transmembrane region" description="Helical" evidence="2">
    <location>
        <begin position="35"/>
        <end position="62"/>
    </location>
</feature>
<dbReference type="GO" id="GO:0005615">
    <property type="term" value="C:extracellular space"/>
    <property type="evidence" value="ECO:0007669"/>
    <property type="project" value="UniProtKB-KW"/>
</dbReference>
<dbReference type="SMART" id="SM00199">
    <property type="entry name" value="SCY"/>
    <property type="match status" value="1"/>
</dbReference>
<dbReference type="InterPro" id="IPR036048">
    <property type="entry name" value="Interleukin_8-like_sf"/>
</dbReference>
<keyword evidence="1" id="KW-0202">Cytokine</keyword>
<evidence type="ECO:0000313" key="5">
    <source>
        <dbReference type="Ensembl" id="ENSAMXP00005003974.1"/>
    </source>
</evidence>
<evidence type="ECO:0000256" key="2">
    <source>
        <dbReference type="SAM" id="Phobius"/>
    </source>
</evidence>
<feature type="signal peptide" evidence="3">
    <location>
        <begin position="1"/>
        <end position="21"/>
    </location>
</feature>
<sequence>MRTKLLCLTAALLLKAILCQGEGFLKTAPLDSLILFSPFLLLTALCHVFLLPAFGPCCFSTIRQDLPISLHRRIESYSVFTIKNGKTFCADPENLSVKKAMAFLDAKKRTLLSTTTAFRPDDIGR</sequence>
<proteinExistence type="predicted"/>
<evidence type="ECO:0000256" key="1">
    <source>
        <dbReference type="ARBA" id="ARBA00022514"/>
    </source>
</evidence>
<reference evidence="5" key="1">
    <citation type="submission" date="2025-08" db="UniProtKB">
        <authorList>
            <consortium name="Ensembl"/>
        </authorList>
    </citation>
    <scope>IDENTIFICATION</scope>
</reference>
<keyword evidence="2" id="KW-1133">Transmembrane helix</keyword>
<accession>A0A8B9GUD2</accession>
<dbReference type="Gene3D" id="2.40.50.40">
    <property type="match status" value="1"/>
</dbReference>
<dbReference type="SUPFAM" id="SSF54117">
    <property type="entry name" value="Interleukin 8-like chemokines"/>
    <property type="match status" value="1"/>
</dbReference>
<dbReference type="Proteomes" id="UP000694621">
    <property type="component" value="Unplaced"/>
</dbReference>
<evidence type="ECO:0000259" key="4">
    <source>
        <dbReference type="SMART" id="SM00199"/>
    </source>
</evidence>
<evidence type="ECO:0000256" key="3">
    <source>
        <dbReference type="SAM" id="SignalP"/>
    </source>
</evidence>
<dbReference type="InterPro" id="IPR001811">
    <property type="entry name" value="Chemokine_IL8-like_dom"/>
</dbReference>
<name>A0A8B9GUD2_ASTMX</name>
<evidence type="ECO:0000313" key="6">
    <source>
        <dbReference type="Proteomes" id="UP000694621"/>
    </source>
</evidence>
<dbReference type="GO" id="GO:0006955">
    <property type="term" value="P:immune response"/>
    <property type="evidence" value="ECO:0007669"/>
    <property type="project" value="InterPro"/>
</dbReference>